<dbReference type="Gene3D" id="3.30.2080.10">
    <property type="entry name" value="GH92 mannosidase domain"/>
    <property type="match status" value="1"/>
</dbReference>
<dbReference type="GO" id="GO:0005829">
    <property type="term" value="C:cytosol"/>
    <property type="evidence" value="ECO:0007669"/>
    <property type="project" value="TreeGrafter"/>
</dbReference>
<feature type="domain" description="Glycosyl hydrolase family 92" evidence="1">
    <location>
        <begin position="236"/>
        <end position="710"/>
    </location>
</feature>
<dbReference type="Gene3D" id="1.20.1050.60">
    <property type="entry name" value="alpha-1,2-mannosidase"/>
    <property type="match status" value="1"/>
</dbReference>
<dbReference type="GO" id="GO:0006516">
    <property type="term" value="P:glycoprotein catabolic process"/>
    <property type="evidence" value="ECO:0007669"/>
    <property type="project" value="TreeGrafter"/>
</dbReference>
<dbReference type="InterPro" id="IPR012939">
    <property type="entry name" value="Glyco_hydro_92"/>
</dbReference>
<dbReference type="EMBL" id="CP022474">
    <property type="protein sequence ID" value="ASN59193.1"/>
    <property type="molecule type" value="Genomic_DNA"/>
</dbReference>
<protein>
    <submittedName>
        <fullName evidence="3">Alpha-mannosidase</fullName>
    </submittedName>
</protein>
<dbReference type="Pfam" id="PF17678">
    <property type="entry name" value="Glyco_hydro_92N"/>
    <property type="match status" value="1"/>
</dbReference>
<dbReference type="PANTHER" id="PTHR12143">
    <property type="entry name" value="PEPTIDE N-GLYCANASE PNGASE -RELATED"/>
    <property type="match status" value="1"/>
</dbReference>
<organism evidence="3 4">
    <name type="scientific">Latilactobacillus curvatus</name>
    <name type="common">Lactobacillus curvatus</name>
    <dbReference type="NCBI Taxonomy" id="28038"/>
    <lineage>
        <taxon>Bacteria</taxon>
        <taxon>Bacillati</taxon>
        <taxon>Bacillota</taxon>
        <taxon>Bacilli</taxon>
        <taxon>Lactobacillales</taxon>
        <taxon>Lactobacillaceae</taxon>
        <taxon>Latilactobacillus</taxon>
    </lineage>
</organism>
<dbReference type="Gene3D" id="2.70.98.10">
    <property type="match status" value="1"/>
</dbReference>
<accession>A0AAC9XZP6</accession>
<sequence>MQITTIDTRVGTQSKYRFSNGNTLPLTGTPFAMNYFTVQNNGTEGSWFFDPQSRRFEGFRLTHQPSPWVGDFQHFQILPINRMTTRINEFAGSFDYQRATFSPSRIALHDNRYHIDSELTASTYGAVIRSHYEQPATAGIQFELPGKFELTLSEHGIVGWLSNFSECEDPDFKMYVAFHFSQPLDLTATHLYTINCEPITITELTHLTGQDARLSVFFNSAENELQLATSFISVEQAQLNLQRQLPKQFDQQLTEANQSWHQYLDRIVVDDAQHSERVQMFYTMLYRLFLFPQKFYELDAQQQPVHYDTKARMVRSGVLYTNNGFWDTYKTVYPLYSIIAPEMLTEMLHGFLNSYNETGFLPKWLSPDERGMMPGTLIDAVIADAASKNLLSQTDLSHFLEAMLTGATVQSPDSKYGRRGTEDYLKYGYVPNTHDESVNHTLDYAYSDYCISVVAEQLGKHELAQQYRQNALNYRHLFDSDTQFIRAKDPAGHFQANFSATEWGNGYAEGSAWQNGFAVYQDIAGLAQLHGGQQSFYQKLVTLVNTPPVFEVGSYGFEIHEMTEMNALNFGQLAISNQPSFHIPYLFTYVDHPEMTQLLVKQLLMTAFAARPDGLPGDEDNGSMAGWYVLSALGFYPVTPGSAEYVLGMPLFDKVTLKLPDNQQFVIETTQNVDHHLFVKEWLFNQQSYTLPFITHQALMTGGTLTAHLGLAPSLGENSKMPFSINTNM</sequence>
<dbReference type="GO" id="GO:0000224">
    <property type="term" value="F:peptide-N4-(N-acetyl-beta-glucosaminyl)asparagine amidase activity"/>
    <property type="evidence" value="ECO:0007669"/>
    <property type="project" value="TreeGrafter"/>
</dbReference>
<evidence type="ECO:0000313" key="3">
    <source>
        <dbReference type="EMBL" id="ASN59193.1"/>
    </source>
</evidence>
<evidence type="ECO:0000313" key="4">
    <source>
        <dbReference type="Proteomes" id="UP000199749"/>
    </source>
</evidence>
<dbReference type="NCBIfam" id="TIGR01180">
    <property type="entry name" value="aman2_put"/>
    <property type="match status" value="1"/>
</dbReference>
<dbReference type="InterPro" id="IPR014718">
    <property type="entry name" value="GH-type_carb-bd"/>
</dbReference>
<dbReference type="InterPro" id="IPR005887">
    <property type="entry name" value="GH92_a_mannosidase_put"/>
</dbReference>
<evidence type="ECO:0000259" key="1">
    <source>
        <dbReference type="Pfam" id="PF07971"/>
    </source>
</evidence>
<name>A0AAC9XZP6_LATCU</name>
<dbReference type="InterPro" id="IPR041371">
    <property type="entry name" value="GH92_N"/>
</dbReference>
<dbReference type="PANTHER" id="PTHR12143:SF43">
    <property type="entry name" value="PUTATIVE-RELATED"/>
    <property type="match status" value="1"/>
</dbReference>
<dbReference type="InterPro" id="IPR050883">
    <property type="entry name" value="PNGase"/>
</dbReference>
<evidence type="ECO:0000259" key="2">
    <source>
        <dbReference type="Pfam" id="PF17678"/>
    </source>
</evidence>
<dbReference type="Gene3D" id="1.20.1610.10">
    <property type="entry name" value="alpha-1,2-mannosidases domains"/>
    <property type="match status" value="1"/>
</dbReference>
<dbReference type="Proteomes" id="UP000199749">
    <property type="component" value="Chromosome"/>
</dbReference>
<feature type="domain" description="Glycosyl hydrolase family 92 N-terminal" evidence="2">
    <location>
        <begin position="6"/>
        <end position="225"/>
    </location>
</feature>
<gene>
    <name evidence="3" type="ORF">CG419_00440</name>
</gene>
<dbReference type="Pfam" id="PF07971">
    <property type="entry name" value="Glyco_hydro_92"/>
    <property type="match status" value="1"/>
</dbReference>
<dbReference type="SUPFAM" id="SSF48208">
    <property type="entry name" value="Six-hairpin glycosidases"/>
    <property type="match status" value="1"/>
</dbReference>
<dbReference type="RefSeq" id="WP_089556159.1">
    <property type="nucleotide sequence ID" value="NZ_CP022474.1"/>
</dbReference>
<reference evidence="3 4" key="1">
    <citation type="submission" date="2017-07" db="EMBL/GenBank/DDBJ databases">
        <title>Lactobacillus curvatus MRS6 whole genome.</title>
        <authorList>
            <person name="Jans C."/>
            <person name="Lagler S."/>
            <person name="Lacroix C."/>
            <person name="Meile L."/>
            <person name="Stevens M.J.A."/>
        </authorList>
    </citation>
    <scope>NUCLEOTIDE SEQUENCE [LARGE SCALE GENOMIC DNA]</scope>
    <source>
        <strain evidence="3 4">MRS6</strain>
    </source>
</reference>
<proteinExistence type="predicted"/>
<dbReference type="InterPro" id="IPR008928">
    <property type="entry name" value="6-hairpin_glycosidase_sf"/>
</dbReference>
<dbReference type="GO" id="GO:0030246">
    <property type="term" value="F:carbohydrate binding"/>
    <property type="evidence" value="ECO:0007669"/>
    <property type="project" value="InterPro"/>
</dbReference>
<dbReference type="GO" id="GO:0005975">
    <property type="term" value="P:carbohydrate metabolic process"/>
    <property type="evidence" value="ECO:0007669"/>
    <property type="project" value="InterPro"/>
</dbReference>
<dbReference type="AlphaFoldDB" id="A0AAC9XZP6"/>